<dbReference type="SUPFAM" id="SSF47413">
    <property type="entry name" value="lambda repressor-like DNA-binding domains"/>
    <property type="match status" value="1"/>
</dbReference>
<name>A0ABP4Q4K7_9ACTN</name>
<gene>
    <name evidence="5" type="ORF">GCM10009789_63580</name>
</gene>
<dbReference type="InterPro" id="IPR028082">
    <property type="entry name" value="Peripla_BP_I"/>
</dbReference>
<dbReference type="PANTHER" id="PTHR30146:SF109">
    <property type="entry name" value="HTH-TYPE TRANSCRIPTIONAL REGULATOR GALS"/>
    <property type="match status" value="1"/>
</dbReference>
<dbReference type="EMBL" id="BAAAOS010000049">
    <property type="protein sequence ID" value="GAA1600666.1"/>
    <property type="molecule type" value="Genomic_DNA"/>
</dbReference>
<evidence type="ECO:0000256" key="3">
    <source>
        <dbReference type="ARBA" id="ARBA00023163"/>
    </source>
</evidence>
<comment type="caution">
    <text evidence="5">The sequence shown here is derived from an EMBL/GenBank/DDBJ whole genome shotgun (WGS) entry which is preliminary data.</text>
</comment>
<keyword evidence="2 5" id="KW-0238">DNA-binding</keyword>
<keyword evidence="1" id="KW-0805">Transcription regulation</keyword>
<dbReference type="PANTHER" id="PTHR30146">
    <property type="entry name" value="LACI-RELATED TRANSCRIPTIONAL REPRESSOR"/>
    <property type="match status" value="1"/>
</dbReference>
<evidence type="ECO:0000256" key="1">
    <source>
        <dbReference type="ARBA" id="ARBA00023015"/>
    </source>
</evidence>
<dbReference type="Proteomes" id="UP001500393">
    <property type="component" value="Unassembled WGS sequence"/>
</dbReference>
<dbReference type="GO" id="GO:0003677">
    <property type="term" value="F:DNA binding"/>
    <property type="evidence" value="ECO:0007669"/>
    <property type="project" value="UniProtKB-KW"/>
</dbReference>
<sequence length="337" mass="35909">MTKSRPTIETVAARAGVGRGTASRVVNGSSQVSPAARAAVLKAIDELGYVPNRAARNLVTRRTDCVALVISEPGERLFTEPYFAGIVRGISSAMAQTQLQLWLSMVQSSAERDRAGRFLSREHVDGVLMLSQHADDPLPAQVRANGLPLVLCGQPLGGADDRPEVRDIPFVDADNATGGRQAAQYLLDRGRRRIASIAGPQDMSAGVARLQGFRQVAGDELVEYGDFSEESGAKAMAALLDRAPELDAVFAASDPMAFGAMRVLKAAGRRIPEDVAVIGFDGSPGGRHSDPPLTSVFQPTEEMGREMTRLLLAQLAGDQPAEPQVIVETRLELRGSA</sequence>
<keyword evidence="3" id="KW-0804">Transcription</keyword>
<protein>
    <submittedName>
        <fullName evidence="5">LacI family DNA-binding transcriptional regulator</fullName>
    </submittedName>
</protein>
<dbReference type="SMART" id="SM00354">
    <property type="entry name" value="HTH_LACI"/>
    <property type="match status" value="1"/>
</dbReference>
<dbReference type="Pfam" id="PF13377">
    <property type="entry name" value="Peripla_BP_3"/>
    <property type="match status" value="1"/>
</dbReference>
<evidence type="ECO:0000313" key="5">
    <source>
        <dbReference type="EMBL" id="GAA1600666.1"/>
    </source>
</evidence>
<evidence type="ECO:0000313" key="6">
    <source>
        <dbReference type="Proteomes" id="UP001500393"/>
    </source>
</evidence>
<dbReference type="Pfam" id="PF00356">
    <property type="entry name" value="LacI"/>
    <property type="match status" value="1"/>
</dbReference>
<evidence type="ECO:0000259" key="4">
    <source>
        <dbReference type="PROSITE" id="PS50932"/>
    </source>
</evidence>
<dbReference type="InterPro" id="IPR000843">
    <property type="entry name" value="HTH_LacI"/>
</dbReference>
<dbReference type="RefSeq" id="WP_344220423.1">
    <property type="nucleotide sequence ID" value="NZ_BAAAOS010000049.1"/>
</dbReference>
<dbReference type="PROSITE" id="PS50932">
    <property type="entry name" value="HTH_LACI_2"/>
    <property type="match status" value="1"/>
</dbReference>
<dbReference type="InterPro" id="IPR046335">
    <property type="entry name" value="LacI/GalR-like_sensor"/>
</dbReference>
<dbReference type="CDD" id="cd01392">
    <property type="entry name" value="HTH_LacI"/>
    <property type="match status" value="1"/>
</dbReference>
<reference evidence="6" key="1">
    <citation type="journal article" date="2019" name="Int. J. Syst. Evol. Microbiol.">
        <title>The Global Catalogue of Microorganisms (GCM) 10K type strain sequencing project: providing services to taxonomists for standard genome sequencing and annotation.</title>
        <authorList>
            <consortium name="The Broad Institute Genomics Platform"/>
            <consortium name="The Broad Institute Genome Sequencing Center for Infectious Disease"/>
            <person name="Wu L."/>
            <person name="Ma J."/>
        </authorList>
    </citation>
    <scope>NUCLEOTIDE SEQUENCE [LARGE SCALE GENOMIC DNA]</scope>
    <source>
        <strain evidence="6">JCM 14969</strain>
    </source>
</reference>
<dbReference type="SUPFAM" id="SSF53822">
    <property type="entry name" value="Periplasmic binding protein-like I"/>
    <property type="match status" value="1"/>
</dbReference>
<dbReference type="InterPro" id="IPR010982">
    <property type="entry name" value="Lambda_DNA-bd_dom_sf"/>
</dbReference>
<dbReference type="Gene3D" id="1.10.260.40">
    <property type="entry name" value="lambda repressor-like DNA-binding domains"/>
    <property type="match status" value="1"/>
</dbReference>
<accession>A0ABP4Q4K7</accession>
<proteinExistence type="predicted"/>
<evidence type="ECO:0000256" key="2">
    <source>
        <dbReference type="ARBA" id="ARBA00023125"/>
    </source>
</evidence>
<dbReference type="Gene3D" id="3.40.50.2300">
    <property type="match status" value="2"/>
</dbReference>
<dbReference type="CDD" id="cd06267">
    <property type="entry name" value="PBP1_LacI_sugar_binding-like"/>
    <property type="match status" value="1"/>
</dbReference>
<keyword evidence="6" id="KW-1185">Reference proteome</keyword>
<feature type="domain" description="HTH lacI-type" evidence="4">
    <location>
        <begin position="6"/>
        <end position="60"/>
    </location>
</feature>
<organism evidence="5 6">
    <name type="scientific">Kribbella sancticallisti</name>
    <dbReference type="NCBI Taxonomy" id="460087"/>
    <lineage>
        <taxon>Bacteria</taxon>
        <taxon>Bacillati</taxon>
        <taxon>Actinomycetota</taxon>
        <taxon>Actinomycetes</taxon>
        <taxon>Propionibacteriales</taxon>
        <taxon>Kribbellaceae</taxon>
        <taxon>Kribbella</taxon>
    </lineage>
</organism>